<keyword evidence="2" id="KW-1185">Reference proteome</keyword>
<evidence type="ECO:0000313" key="2">
    <source>
        <dbReference type="Proteomes" id="UP000605970"/>
    </source>
</evidence>
<proteinExistence type="predicted"/>
<comment type="caution">
    <text evidence="1">The sequence shown here is derived from an EMBL/GenBank/DDBJ whole genome shotgun (WGS) entry which is preliminary data.</text>
</comment>
<accession>A0A8S9ZPR5</accession>
<organism evidence="1 2">
    <name type="scientific">Meloidogyne graminicola</name>
    <dbReference type="NCBI Taxonomy" id="189291"/>
    <lineage>
        <taxon>Eukaryota</taxon>
        <taxon>Metazoa</taxon>
        <taxon>Ecdysozoa</taxon>
        <taxon>Nematoda</taxon>
        <taxon>Chromadorea</taxon>
        <taxon>Rhabditida</taxon>
        <taxon>Tylenchina</taxon>
        <taxon>Tylenchomorpha</taxon>
        <taxon>Tylenchoidea</taxon>
        <taxon>Meloidogynidae</taxon>
        <taxon>Meloidogyninae</taxon>
        <taxon>Meloidogyne</taxon>
    </lineage>
</organism>
<dbReference type="EMBL" id="JABEBT010000042">
    <property type="protein sequence ID" value="KAF7635444.1"/>
    <property type="molecule type" value="Genomic_DNA"/>
</dbReference>
<dbReference type="AlphaFoldDB" id="A0A8S9ZPR5"/>
<name>A0A8S9ZPR5_9BILA</name>
<gene>
    <name evidence="1" type="ORF">Mgra_00005121</name>
</gene>
<protein>
    <submittedName>
        <fullName evidence="1">Uncharacterized protein</fullName>
    </submittedName>
</protein>
<reference evidence="1" key="1">
    <citation type="journal article" date="2020" name="Ecol. Evol.">
        <title>Genome structure and content of the rice root-knot nematode (Meloidogyne graminicola).</title>
        <authorList>
            <person name="Phan N.T."/>
            <person name="Danchin E.G.J."/>
            <person name="Klopp C."/>
            <person name="Perfus-Barbeoch L."/>
            <person name="Kozlowski D.K."/>
            <person name="Koutsovoulos G.D."/>
            <person name="Lopez-Roques C."/>
            <person name="Bouchez O."/>
            <person name="Zahm M."/>
            <person name="Besnard G."/>
            <person name="Bellafiore S."/>
        </authorList>
    </citation>
    <scope>NUCLEOTIDE SEQUENCE</scope>
    <source>
        <strain evidence="1">VN-18</strain>
    </source>
</reference>
<sequence length="435" mass="49852">MNYQNNASNVCRDVQMLIGEKSVETCRFVDDTFFNIFCCSGYYRLSALSSLSKLTILTLNNCLLQLRSPNGKYSLLIDLSKDIGYLYLGRLVNLVVNHFGFWIKELYVVSLKFIEFDKLMGSIESLKDVTVLSLPYEFGNRRSKKMERFIQNNANTLLALKHLTLPVGIPREMRERLIAVHTSTLRNGTLEREQDFYAFYTSGASFPSVLEPLPKTGVVLRIELHRLNEPFRAAKRAFISHGSMDLLSRIVILKFTSIILSVLDNPSVQKLLNKLTDAQHVFPKLTILEVELKLLDAYPNNYSLITDLDDRENDVVSPMALDSIRLADLLIAWINSNTFSFKVFAKVCLSVDYVISENEDKNEMLEKAMRETNLSLTGTQWENIQWKFDGNNCLASKQIEINEQTKFEYLLDYRSSIYSEKSCDSNILFNIGHSL</sequence>
<dbReference type="OrthoDB" id="5884694at2759"/>
<evidence type="ECO:0000313" key="1">
    <source>
        <dbReference type="EMBL" id="KAF7635444.1"/>
    </source>
</evidence>
<dbReference type="Proteomes" id="UP000605970">
    <property type="component" value="Unassembled WGS sequence"/>
</dbReference>